<feature type="region of interest" description="Disordered" evidence="1">
    <location>
        <begin position="345"/>
        <end position="371"/>
    </location>
</feature>
<evidence type="ECO:0000313" key="4">
    <source>
        <dbReference type="Proteomes" id="UP000292702"/>
    </source>
</evidence>
<comment type="caution">
    <text evidence="3">The sequence shown here is derived from an EMBL/GenBank/DDBJ whole genome shotgun (WGS) entry which is preliminary data.</text>
</comment>
<dbReference type="EMBL" id="RWJN01000622">
    <property type="protein sequence ID" value="TCD60296.1"/>
    <property type="molecule type" value="Genomic_DNA"/>
</dbReference>
<reference evidence="3 4" key="1">
    <citation type="submission" date="2018-11" db="EMBL/GenBank/DDBJ databases">
        <title>Genome assembly of Steccherinum ochraceum LE-BIN_3174, the white-rot fungus of the Steccherinaceae family (The Residual Polyporoid clade, Polyporales, Basidiomycota).</title>
        <authorList>
            <person name="Fedorova T.V."/>
            <person name="Glazunova O.A."/>
            <person name="Landesman E.O."/>
            <person name="Moiseenko K.V."/>
            <person name="Psurtseva N.V."/>
            <person name="Savinova O.S."/>
            <person name="Shakhova N.V."/>
            <person name="Tyazhelova T.V."/>
            <person name="Vasina D.V."/>
        </authorList>
    </citation>
    <scope>NUCLEOTIDE SEQUENCE [LARGE SCALE GENOMIC DNA]</scope>
    <source>
        <strain evidence="3 4">LE-BIN_3174</strain>
    </source>
</reference>
<dbReference type="OrthoDB" id="10633787at2759"/>
<sequence>MTTAVNANVIDDSSGVILYLGNWTHFTMFDASSGSTKTLSYTEEPGAELNFGFGPTFTEGSGAIQMVVYGYINSTLLPSTASYVVDGAEPVLFTPNPQVIGSTPFFQSAPVNASMPHEMRVFVEAAKANASAPFIVDAFAMFPAGTVPEASPPPGAAHNGGRGGSDTHIGPIVGAAMGGVVFTLLCLLGYWVWRRRRVGGRPIFKSARHIPPTAAMRDTGSSSVMGHYRNMDEEIIPYNLKHPQDDVAPSRSQHTSTTPSFVVPPTPITPMANTSADVLPLGADPFATPVLGATPMSSNDMLNFSRPASLRLQRNSEKLSAASGVFTRNENASATPHPLRESLQAANESEDVASVASSKSDAPPAYVSEEQ</sequence>
<protein>
    <submittedName>
        <fullName evidence="3">Uncharacterized protein</fullName>
    </submittedName>
</protein>
<organism evidence="3 4">
    <name type="scientific">Steccherinum ochraceum</name>
    <dbReference type="NCBI Taxonomy" id="92696"/>
    <lineage>
        <taxon>Eukaryota</taxon>
        <taxon>Fungi</taxon>
        <taxon>Dikarya</taxon>
        <taxon>Basidiomycota</taxon>
        <taxon>Agaricomycotina</taxon>
        <taxon>Agaricomycetes</taxon>
        <taxon>Polyporales</taxon>
        <taxon>Steccherinaceae</taxon>
        <taxon>Steccherinum</taxon>
    </lineage>
</organism>
<feature type="region of interest" description="Disordered" evidence="1">
    <location>
        <begin position="244"/>
        <end position="267"/>
    </location>
</feature>
<gene>
    <name evidence="3" type="ORF">EIP91_010417</name>
</gene>
<evidence type="ECO:0000313" key="3">
    <source>
        <dbReference type="EMBL" id="TCD60296.1"/>
    </source>
</evidence>
<name>A0A4R0R2V0_9APHY</name>
<feature type="compositionally biased region" description="Low complexity" evidence="1">
    <location>
        <begin position="352"/>
        <end position="365"/>
    </location>
</feature>
<accession>A0A4R0R2V0</accession>
<dbReference type="Proteomes" id="UP000292702">
    <property type="component" value="Unassembled WGS sequence"/>
</dbReference>
<keyword evidence="2" id="KW-1133">Transmembrane helix</keyword>
<evidence type="ECO:0000256" key="2">
    <source>
        <dbReference type="SAM" id="Phobius"/>
    </source>
</evidence>
<evidence type="ECO:0000256" key="1">
    <source>
        <dbReference type="SAM" id="MobiDB-lite"/>
    </source>
</evidence>
<keyword evidence="2" id="KW-0812">Transmembrane</keyword>
<keyword evidence="2" id="KW-0472">Membrane</keyword>
<proteinExistence type="predicted"/>
<feature type="transmembrane region" description="Helical" evidence="2">
    <location>
        <begin position="172"/>
        <end position="193"/>
    </location>
</feature>
<dbReference type="AlphaFoldDB" id="A0A4R0R2V0"/>
<keyword evidence="4" id="KW-1185">Reference proteome</keyword>